<dbReference type="STRING" id="685588.A0A067T287"/>
<feature type="compositionally biased region" description="Polar residues" evidence="1">
    <location>
        <begin position="193"/>
        <end position="215"/>
    </location>
</feature>
<dbReference type="OrthoDB" id="5964929at2759"/>
<gene>
    <name evidence="2" type="ORF">GALMADRAFT_225367</name>
</gene>
<keyword evidence="3" id="KW-1185">Reference proteome</keyword>
<sequence length="1131" mass="118844">MSTTTQILFNSPALHSLKREQLVKLCKIHSIKANGKNVELIQKLRQHAQTLPKDSPLSIAARSEPSGPIPIQPQHMEEDQDEEIRDEEVLQTSRPPRPSEQWEMVMDSIEEVEENSSQGTLSSQRTINLNGHTSEFGTGGSKSSTVSSSIKALATSLGLKRSAGSKSTLASTTSSKDSGAFPPPIQERPDELSQMSTPYASLPESTSMPQTDHFTLNDTRMSIGGTGEVLPGHALRPGAPAPPNARLSMGLTVPSTPTRQAQPTTTIRLVSNPLTHNPGSSFDTSYGAGECGTPQLKPFQTTFDITFGSPAPSGAGFGFGSLSTWPPRGEDDDVQMKGIYPTLTFDDLPPSVEMKTVEDTYTSTNEDNNDVAMPGAMTSNPPKSPEPFVFGTPQHKVTNDQFRLAAAAVLDDLNQKLREDGVDEIGADIIAKLHPNAKKEPLREIKPMPASRLGRGEITDKFQKMHEEDFRKMEGIDELVKRRGERSPPKAMRVLGLGGLGIEEEKVVVGKKRKSSAIERDGGAASGPRRPSAVAGRASATRVISNGRRAKAKVVIPGAFGMDEDDDEDDEPEEEAADRGGKRVRIAPEDEPTPEEERKQLEDEQQRRTELEREREAIRKKLEANRARRRSSAAHGAGGLAGRKSHGGRVSVGRPRQSLVKPKPKPSRFGFLSSAKTLVQSVWNRGKAPTAAAPSSIPKAAPPKAEPAKEKGKAAMGPPSLVPAKKSSIVPAKSTSTTAIASGSKAPSVRVSMARTTAATNASSTATRGSIASSTGTSRSRSPLPSFNNNSLQSNAGTRSTRSRTSSIVPSLPSSSRASSIAGIGTGASARSRTSSNAVSSIGTRLSSSKVSAIGTVGSMGSKNFLGRTSVASRTSAGSGSGSGSSRLSTSRLFAPTASSLAKATRSSSAAAGMSLKPVVEDKDTKQTQALGAITNSPAVHSPAMSAATSPSGPFSPRQGGIFSKPLLLPQQSGIPTPVKRRNLSGESSSSNGAREDGTSAKPNSNSTGTVGSTRTRSLNGRKPRISRSKVIARLASQRAASGSSVASVASSLAPKPRASGSGKTRSSLGAKVSRASYGGGIRSRASGGGGGVLLSAKKRARQSEYARRRSRVGPLSLGGQCGENERMQVE</sequence>
<name>A0A067T287_GALM3</name>
<evidence type="ECO:0000256" key="1">
    <source>
        <dbReference type="SAM" id="MobiDB-lite"/>
    </source>
</evidence>
<protein>
    <recommendedName>
        <fullName evidence="4">SAP domain-containing protein</fullName>
    </recommendedName>
</protein>
<proteinExistence type="predicted"/>
<reference evidence="3" key="1">
    <citation type="journal article" date="2014" name="Proc. Natl. Acad. Sci. U.S.A.">
        <title>Extensive sampling of basidiomycete genomes demonstrates inadequacy of the white-rot/brown-rot paradigm for wood decay fungi.</title>
        <authorList>
            <person name="Riley R."/>
            <person name="Salamov A.A."/>
            <person name="Brown D.W."/>
            <person name="Nagy L.G."/>
            <person name="Floudas D."/>
            <person name="Held B.W."/>
            <person name="Levasseur A."/>
            <person name="Lombard V."/>
            <person name="Morin E."/>
            <person name="Otillar R."/>
            <person name="Lindquist E.A."/>
            <person name="Sun H."/>
            <person name="LaButti K.M."/>
            <person name="Schmutz J."/>
            <person name="Jabbour D."/>
            <person name="Luo H."/>
            <person name="Baker S.E."/>
            <person name="Pisabarro A.G."/>
            <person name="Walton J.D."/>
            <person name="Blanchette R.A."/>
            <person name="Henrissat B."/>
            <person name="Martin F."/>
            <person name="Cullen D."/>
            <person name="Hibbett D.S."/>
            <person name="Grigoriev I.V."/>
        </authorList>
    </citation>
    <scope>NUCLEOTIDE SEQUENCE [LARGE SCALE GENOMIC DNA]</scope>
    <source>
        <strain evidence="3">CBS 339.88</strain>
    </source>
</reference>
<feature type="compositionally biased region" description="Low complexity" evidence="1">
    <location>
        <begin position="798"/>
        <end position="833"/>
    </location>
</feature>
<feature type="compositionally biased region" description="Low complexity" evidence="1">
    <location>
        <begin position="868"/>
        <end position="891"/>
    </location>
</feature>
<feature type="region of interest" description="Disordered" evidence="1">
    <location>
        <begin position="904"/>
        <end position="1131"/>
    </location>
</feature>
<feature type="compositionally biased region" description="Low complexity" evidence="1">
    <location>
        <begin position="754"/>
        <end position="768"/>
    </location>
</feature>
<feature type="compositionally biased region" description="Polar residues" evidence="1">
    <location>
        <begin position="770"/>
        <end position="797"/>
    </location>
</feature>
<accession>A0A067T287</accession>
<evidence type="ECO:0008006" key="4">
    <source>
        <dbReference type="Google" id="ProtNLM"/>
    </source>
</evidence>
<feature type="compositionally biased region" description="Acidic residues" evidence="1">
    <location>
        <begin position="562"/>
        <end position="576"/>
    </location>
</feature>
<feature type="region of interest" description="Disordered" evidence="1">
    <location>
        <begin position="554"/>
        <end position="672"/>
    </location>
</feature>
<evidence type="ECO:0000313" key="2">
    <source>
        <dbReference type="EMBL" id="KDR77256.1"/>
    </source>
</evidence>
<feature type="region of interest" description="Disordered" evidence="1">
    <location>
        <begin position="49"/>
        <end position="101"/>
    </location>
</feature>
<dbReference type="AlphaFoldDB" id="A0A067T287"/>
<dbReference type="HOGENOM" id="CLU_012740_0_0_1"/>
<feature type="compositionally biased region" description="Low complexity" evidence="1">
    <location>
        <begin position="687"/>
        <end position="699"/>
    </location>
</feature>
<feature type="compositionally biased region" description="Gly residues" evidence="1">
    <location>
        <begin position="1078"/>
        <end position="1093"/>
    </location>
</feature>
<feature type="compositionally biased region" description="Low complexity" evidence="1">
    <location>
        <begin position="1004"/>
        <end position="1018"/>
    </location>
</feature>
<feature type="compositionally biased region" description="Low complexity" evidence="1">
    <location>
        <begin position="162"/>
        <end position="178"/>
    </location>
</feature>
<feature type="region of interest" description="Disordered" evidence="1">
    <location>
        <begin position="686"/>
        <end position="891"/>
    </location>
</feature>
<feature type="compositionally biased region" description="Polar residues" evidence="1">
    <location>
        <begin position="927"/>
        <end position="939"/>
    </location>
</feature>
<feature type="compositionally biased region" description="Basic and acidic residues" evidence="1">
    <location>
        <begin position="595"/>
        <end position="626"/>
    </location>
</feature>
<dbReference type="Proteomes" id="UP000027222">
    <property type="component" value="Unassembled WGS sequence"/>
</dbReference>
<feature type="compositionally biased region" description="Low complexity" evidence="1">
    <location>
        <begin position="1036"/>
        <end position="1054"/>
    </location>
</feature>
<evidence type="ECO:0000313" key="3">
    <source>
        <dbReference type="Proteomes" id="UP000027222"/>
    </source>
</evidence>
<feature type="compositionally biased region" description="Polar residues" evidence="1">
    <location>
        <begin position="834"/>
        <end position="851"/>
    </location>
</feature>
<feature type="region of interest" description="Disordered" evidence="1">
    <location>
        <begin position="506"/>
        <end position="542"/>
    </location>
</feature>
<dbReference type="EMBL" id="KL142377">
    <property type="protein sequence ID" value="KDR77256.1"/>
    <property type="molecule type" value="Genomic_DNA"/>
</dbReference>
<organism evidence="2 3">
    <name type="scientific">Galerina marginata (strain CBS 339.88)</name>
    <dbReference type="NCBI Taxonomy" id="685588"/>
    <lineage>
        <taxon>Eukaryota</taxon>
        <taxon>Fungi</taxon>
        <taxon>Dikarya</taxon>
        <taxon>Basidiomycota</taxon>
        <taxon>Agaricomycotina</taxon>
        <taxon>Agaricomycetes</taxon>
        <taxon>Agaricomycetidae</taxon>
        <taxon>Agaricales</taxon>
        <taxon>Agaricineae</taxon>
        <taxon>Strophariaceae</taxon>
        <taxon>Galerina</taxon>
    </lineage>
</organism>
<feature type="region of interest" description="Disordered" evidence="1">
    <location>
        <begin position="158"/>
        <end position="215"/>
    </location>
</feature>